<dbReference type="PANTHER" id="PTHR24078:SF576">
    <property type="entry name" value="AT19485P-RELATED"/>
    <property type="match status" value="1"/>
</dbReference>
<accession>A0A182THT8</accession>
<proteinExistence type="predicted"/>
<dbReference type="STRING" id="34690.A0A182THT8"/>
<protein>
    <recommendedName>
        <fullName evidence="2">J domain-containing protein</fullName>
    </recommendedName>
</protein>
<organism evidence="3 4">
    <name type="scientific">Anopheles melas</name>
    <dbReference type="NCBI Taxonomy" id="34690"/>
    <lineage>
        <taxon>Eukaryota</taxon>
        <taxon>Metazoa</taxon>
        <taxon>Ecdysozoa</taxon>
        <taxon>Arthropoda</taxon>
        <taxon>Hexapoda</taxon>
        <taxon>Insecta</taxon>
        <taxon>Pterygota</taxon>
        <taxon>Neoptera</taxon>
        <taxon>Endopterygota</taxon>
        <taxon>Diptera</taxon>
        <taxon>Nematocera</taxon>
        <taxon>Culicoidea</taxon>
        <taxon>Culicidae</taxon>
        <taxon>Anophelinae</taxon>
        <taxon>Anopheles</taxon>
    </lineage>
</organism>
<dbReference type="InterPro" id="IPR051339">
    <property type="entry name" value="DnaJ_subfamily_B"/>
</dbReference>
<dbReference type="GO" id="GO:0051082">
    <property type="term" value="F:unfolded protein binding"/>
    <property type="evidence" value="ECO:0007669"/>
    <property type="project" value="InterPro"/>
</dbReference>
<dbReference type="CDD" id="cd06257">
    <property type="entry name" value="DnaJ"/>
    <property type="match status" value="1"/>
</dbReference>
<feature type="domain" description="J" evidence="2">
    <location>
        <begin position="4"/>
        <end position="68"/>
    </location>
</feature>
<dbReference type="PROSITE" id="PS50076">
    <property type="entry name" value="DNAJ_2"/>
    <property type="match status" value="1"/>
</dbReference>
<dbReference type="Gene3D" id="1.10.287.110">
    <property type="entry name" value="DnaJ domain"/>
    <property type="match status" value="1"/>
</dbReference>
<reference evidence="3" key="2">
    <citation type="submission" date="2020-05" db="UniProtKB">
        <authorList>
            <consortium name="EnsemblMetazoa"/>
        </authorList>
    </citation>
    <scope>IDENTIFICATION</scope>
    <source>
        <strain evidence="3">CM1001059</strain>
    </source>
</reference>
<dbReference type="Pfam" id="PF01556">
    <property type="entry name" value="DnaJ_C"/>
    <property type="match status" value="1"/>
</dbReference>
<dbReference type="InterPro" id="IPR001623">
    <property type="entry name" value="DnaJ_domain"/>
</dbReference>
<dbReference type="SUPFAM" id="SSF46565">
    <property type="entry name" value="Chaperone J-domain"/>
    <property type="match status" value="1"/>
</dbReference>
<evidence type="ECO:0000259" key="2">
    <source>
        <dbReference type="PROSITE" id="PS50076"/>
    </source>
</evidence>
<evidence type="ECO:0000313" key="4">
    <source>
        <dbReference type="Proteomes" id="UP000075902"/>
    </source>
</evidence>
<dbReference type="AlphaFoldDB" id="A0A182THT8"/>
<dbReference type="InterPro" id="IPR018253">
    <property type="entry name" value="DnaJ_domain_CS"/>
</dbReference>
<dbReference type="PANTHER" id="PTHR24078">
    <property type="entry name" value="DNAJ HOMOLOG SUBFAMILY C MEMBER"/>
    <property type="match status" value="1"/>
</dbReference>
<evidence type="ECO:0000256" key="1">
    <source>
        <dbReference type="ARBA" id="ARBA00023186"/>
    </source>
</evidence>
<dbReference type="InterPro" id="IPR036869">
    <property type="entry name" value="J_dom_sf"/>
</dbReference>
<keyword evidence="4" id="KW-1185">Reference proteome</keyword>
<reference evidence="4" key="1">
    <citation type="submission" date="2014-01" db="EMBL/GenBank/DDBJ databases">
        <title>The Genome Sequence of Anopheles melas CM1001059_A (V2).</title>
        <authorList>
            <consortium name="The Broad Institute Genomics Platform"/>
            <person name="Neafsey D.E."/>
            <person name="Besansky N."/>
            <person name="Howell P."/>
            <person name="Walton C."/>
            <person name="Young S.K."/>
            <person name="Zeng Q."/>
            <person name="Gargeya S."/>
            <person name="Fitzgerald M."/>
            <person name="Haas B."/>
            <person name="Abouelleil A."/>
            <person name="Allen A.W."/>
            <person name="Alvarado L."/>
            <person name="Arachchi H.M."/>
            <person name="Berlin A.M."/>
            <person name="Chapman S.B."/>
            <person name="Gainer-Dewar J."/>
            <person name="Goldberg J."/>
            <person name="Griggs A."/>
            <person name="Gujja S."/>
            <person name="Hansen M."/>
            <person name="Howarth C."/>
            <person name="Imamovic A."/>
            <person name="Ireland A."/>
            <person name="Larimer J."/>
            <person name="McCowan C."/>
            <person name="Murphy C."/>
            <person name="Pearson M."/>
            <person name="Poon T.W."/>
            <person name="Priest M."/>
            <person name="Roberts A."/>
            <person name="Saif S."/>
            <person name="Shea T."/>
            <person name="Sisk P."/>
            <person name="Sykes S."/>
            <person name="Wortman J."/>
            <person name="Nusbaum C."/>
            <person name="Birren B."/>
        </authorList>
    </citation>
    <scope>NUCLEOTIDE SEQUENCE [LARGE SCALE GENOMIC DNA]</scope>
    <source>
        <strain evidence="4">CM1001059</strain>
    </source>
</reference>
<name>A0A182THT8_9DIPT</name>
<dbReference type="Gene3D" id="2.60.260.20">
    <property type="entry name" value="Urease metallochaperone UreE, N-terminal domain"/>
    <property type="match status" value="2"/>
</dbReference>
<dbReference type="VEuPathDB" id="VectorBase:AMEC002561"/>
<dbReference type="GO" id="GO:0006457">
    <property type="term" value="P:protein folding"/>
    <property type="evidence" value="ECO:0007669"/>
    <property type="project" value="InterPro"/>
</dbReference>
<dbReference type="SMART" id="SM00271">
    <property type="entry name" value="DnaJ"/>
    <property type="match status" value="1"/>
</dbReference>
<dbReference type="CDD" id="cd10747">
    <property type="entry name" value="DnaJ_C"/>
    <property type="match status" value="1"/>
</dbReference>
<dbReference type="FunFam" id="2.60.260.20:FF:000002">
    <property type="entry name" value="Dnaj homolog subfamily b member"/>
    <property type="match status" value="1"/>
</dbReference>
<dbReference type="GO" id="GO:0005829">
    <property type="term" value="C:cytosol"/>
    <property type="evidence" value="ECO:0007669"/>
    <property type="project" value="TreeGrafter"/>
</dbReference>
<dbReference type="PRINTS" id="PR00625">
    <property type="entry name" value="JDOMAIN"/>
</dbReference>
<dbReference type="PROSITE" id="PS00636">
    <property type="entry name" value="DNAJ_1"/>
    <property type="match status" value="1"/>
</dbReference>
<dbReference type="InterPro" id="IPR002939">
    <property type="entry name" value="DnaJ_C"/>
</dbReference>
<evidence type="ECO:0000313" key="3">
    <source>
        <dbReference type="EnsemblMetazoa" id="AMEC002561-PA"/>
    </source>
</evidence>
<dbReference type="EnsemblMetazoa" id="AMEC002561-RA">
    <property type="protein sequence ID" value="AMEC002561-PA"/>
    <property type="gene ID" value="AMEC002561"/>
</dbReference>
<dbReference type="InterPro" id="IPR008971">
    <property type="entry name" value="HSP40/DnaJ_pept-bd"/>
</dbReference>
<sequence>MGKDFYKILGVSKNASDDEIKKAYRKLALKYHPDKNKAPQAEERFKEVAEAYEVLSDKKKRDIYDQYGEEGLKGGAGGMPGAGGQSGQFQYNFHGDPRATFAQFFGTSDPFSVFFGTDGGGNIFHQEMDGDPFGFDGRGGSVGGFPGGAFRSQSFNVHGSPQRKQKLQDPPIEHDLYVSLEDVNAGCQKKMKISKMVMGQDGSARKEEKILSINVKPGWKAGTKITFPREGDQIPGKVPADIVFIIRDKPHAHFKREGSDIKYTAKISLRQALCGTVVKVPTLSGETLTISTAGEVVKPHTVKRLQNRGLPFPKEPSRKGDLVVAFDIRFPDQVSPSTKEILADLFPMDVA</sequence>
<dbReference type="Pfam" id="PF00226">
    <property type="entry name" value="DnaJ"/>
    <property type="match status" value="1"/>
</dbReference>
<dbReference type="FunFam" id="1.10.287.110:FF:000033">
    <property type="entry name" value="dnaJ homolog subfamily B member 13"/>
    <property type="match status" value="1"/>
</dbReference>
<dbReference type="Proteomes" id="UP000075902">
    <property type="component" value="Unassembled WGS sequence"/>
</dbReference>
<keyword evidence="1" id="KW-0143">Chaperone</keyword>
<dbReference type="GO" id="GO:0051087">
    <property type="term" value="F:protein-folding chaperone binding"/>
    <property type="evidence" value="ECO:0007669"/>
    <property type="project" value="TreeGrafter"/>
</dbReference>
<dbReference type="FunFam" id="2.60.260.20:FF:000026">
    <property type="entry name" value="Uncharacterized protein, isoform B"/>
    <property type="match status" value="1"/>
</dbReference>
<dbReference type="SUPFAM" id="SSF49493">
    <property type="entry name" value="HSP40/DnaJ peptide-binding domain"/>
    <property type="match status" value="2"/>
</dbReference>